<dbReference type="AlphaFoldDB" id="A0A177CFJ8"/>
<dbReference type="OrthoDB" id="3783126at2759"/>
<reference evidence="2 3" key="1">
    <citation type="submission" date="2016-05" db="EMBL/GenBank/DDBJ databases">
        <title>Comparative analysis of secretome profiles of manganese(II)-oxidizing ascomycete fungi.</title>
        <authorList>
            <consortium name="DOE Joint Genome Institute"/>
            <person name="Zeiner C.A."/>
            <person name="Purvine S.O."/>
            <person name="Zink E.M."/>
            <person name="Wu S."/>
            <person name="Pasa-Tolic L."/>
            <person name="Chaput D.L."/>
            <person name="Haridas S."/>
            <person name="Grigoriev I.V."/>
            <person name="Santelli C.M."/>
            <person name="Hansel C.M."/>
        </authorList>
    </citation>
    <scope>NUCLEOTIDE SEQUENCE [LARGE SCALE GENOMIC DNA]</scope>
    <source>
        <strain evidence="2 3">AP3s5-JAC2a</strain>
    </source>
</reference>
<evidence type="ECO:0000256" key="1">
    <source>
        <dbReference type="SAM" id="SignalP"/>
    </source>
</evidence>
<dbReference type="InParanoid" id="A0A177CFJ8"/>
<gene>
    <name evidence="2" type="ORF">CC84DRAFT_1216833</name>
</gene>
<accession>A0A177CFJ8</accession>
<dbReference type="Proteomes" id="UP000077069">
    <property type="component" value="Unassembled WGS sequence"/>
</dbReference>
<feature type="chain" id="PRO_5008058218" evidence="1">
    <location>
        <begin position="17"/>
        <end position="473"/>
    </location>
</feature>
<keyword evidence="1" id="KW-0732">Signal</keyword>
<name>A0A177CFJ8_9PLEO</name>
<organism evidence="2 3">
    <name type="scientific">Paraphaeosphaeria sporulosa</name>
    <dbReference type="NCBI Taxonomy" id="1460663"/>
    <lineage>
        <taxon>Eukaryota</taxon>
        <taxon>Fungi</taxon>
        <taxon>Dikarya</taxon>
        <taxon>Ascomycota</taxon>
        <taxon>Pezizomycotina</taxon>
        <taxon>Dothideomycetes</taxon>
        <taxon>Pleosporomycetidae</taxon>
        <taxon>Pleosporales</taxon>
        <taxon>Massarineae</taxon>
        <taxon>Didymosphaeriaceae</taxon>
        <taxon>Paraphaeosphaeria</taxon>
    </lineage>
</organism>
<evidence type="ECO:0000313" key="3">
    <source>
        <dbReference type="Proteomes" id="UP000077069"/>
    </source>
</evidence>
<protein>
    <submittedName>
        <fullName evidence="2">Uncharacterized protein</fullName>
    </submittedName>
</protein>
<dbReference type="PROSITE" id="PS51257">
    <property type="entry name" value="PROKAR_LIPOPROTEIN"/>
    <property type="match status" value="1"/>
</dbReference>
<proteinExistence type="predicted"/>
<dbReference type="RefSeq" id="XP_018035855.1">
    <property type="nucleotide sequence ID" value="XM_018182843.1"/>
</dbReference>
<evidence type="ECO:0000313" key="2">
    <source>
        <dbReference type="EMBL" id="OAG05490.1"/>
    </source>
</evidence>
<dbReference type="GeneID" id="28766329"/>
<feature type="signal peptide" evidence="1">
    <location>
        <begin position="1"/>
        <end position="16"/>
    </location>
</feature>
<sequence>MRFLLPFFAVVTVACAAVVRRDLGTAGDVEVSNGLSGTLSAAPPVVILREAIPDPADVEESLNSARDDKDVVKLFVKKGTKGQYYRYTKRDTDDYICMNYQRLVHEEILSIRQEVPPRKKGHVRCEYYADTDCGTAFGKMTHEDEWAQGDLSKEPRKAPGEDPILGDWADRIRSVQCFWIRAAARRAEESGSLTPISVRDNTDVVELHTKLGNKGRYYYYSAGSTDDYICMNFKLKKGDSILSVRQRRFPNHSNVRCEYYAEADCGAAQGQLTRTGDCEQADLEAEFRKTGDIVLGSWKDQIKSVQCFWVRSTVRSTEETGSPLEFANAHDDVSDTSDVRALVDDTPITKDLELRDALNDDNVLTRLYDAENFIGRQLAHATQKDAEREYCIKTNLEKGVFIRSIRQNKDSEDSWFVCWYYDDDHCNSDWNPHGVFDPIYLERDASIQFNFAYKIMSFKCRYSDPSKRAAGSG</sequence>
<dbReference type="EMBL" id="KV441552">
    <property type="protein sequence ID" value="OAG05490.1"/>
    <property type="molecule type" value="Genomic_DNA"/>
</dbReference>
<keyword evidence="3" id="KW-1185">Reference proteome</keyword>